<dbReference type="EMBL" id="FNLO01000002">
    <property type="protein sequence ID" value="SDV46956.1"/>
    <property type="molecule type" value="Genomic_DNA"/>
</dbReference>
<name>A0A1H2PMJ3_9BURK</name>
<sequence length="113" mass="12222">MAEPFAAVPTLHANRPAPAPRAASRTPDVRIARAGQQLESLFAEQLLKVMWRTVDGFAPESERAAARGREGLDAYLDSLLADHLASRQALGVARFVTPLLEARDTGAVDRANF</sequence>
<gene>
    <name evidence="2" type="ORF">SAMN05216551_102136</name>
</gene>
<feature type="compositionally biased region" description="Low complexity" evidence="1">
    <location>
        <begin position="13"/>
        <end position="25"/>
    </location>
</feature>
<keyword evidence="3" id="KW-1185">Reference proteome</keyword>
<dbReference type="Proteomes" id="UP000243719">
    <property type="component" value="Unassembled WGS sequence"/>
</dbReference>
<evidence type="ECO:0008006" key="4">
    <source>
        <dbReference type="Google" id="ProtNLM"/>
    </source>
</evidence>
<reference evidence="3" key="1">
    <citation type="submission" date="2016-09" db="EMBL/GenBank/DDBJ databases">
        <authorList>
            <person name="Varghese N."/>
            <person name="Submissions S."/>
        </authorList>
    </citation>
    <scope>NUCLEOTIDE SEQUENCE [LARGE SCALE GENOMIC DNA]</scope>
    <source>
        <strain evidence="3">JS23</strain>
    </source>
</reference>
<evidence type="ECO:0000313" key="3">
    <source>
        <dbReference type="Proteomes" id="UP000243719"/>
    </source>
</evidence>
<accession>A0A1H2PMJ3</accession>
<evidence type="ECO:0000256" key="1">
    <source>
        <dbReference type="SAM" id="MobiDB-lite"/>
    </source>
</evidence>
<evidence type="ECO:0000313" key="2">
    <source>
        <dbReference type="EMBL" id="SDV46956.1"/>
    </source>
</evidence>
<protein>
    <recommendedName>
        <fullName evidence="4">Flagellar protein FlgJ N-terminal domain-containing protein</fullName>
    </recommendedName>
</protein>
<dbReference type="AlphaFoldDB" id="A0A1H2PMJ3"/>
<organism evidence="2 3">
    <name type="scientific">Chitinasiproducens palmae</name>
    <dbReference type="NCBI Taxonomy" id="1770053"/>
    <lineage>
        <taxon>Bacteria</taxon>
        <taxon>Pseudomonadati</taxon>
        <taxon>Pseudomonadota</taxon>
        <taxon>Betaproteobacteria</taxon>
        <taxon>Burkholderiales</taxon>
        <taxon>Burkholderiaceae</taxon>
        <taxon>Chitinasiproducens</taxon>
    </lineage>
</organism>
<dbReference type="STRING" id="1770053.SAMN05216551_102136"/>
<feature type="region of interest" description="Disordered" evidence="1">
    <location>
        <begin position="1"/>
        <end position="27"/>
    </location>
</feature>
<dbReference type="RefSeq" id="WP_091904920.1">
    <property type="nucleotide sequence ID" value="NZ_FNLO01000002.1"/>
</dbReference>
<proteinExistence type="predicted"/>